<evidence type="ECO:0000256" key="2">
    <source>
        <dbReference type="SAM" id="MobiDB-lite"/>
    </source>
</evidence>
<organism evidence="7 8">
    <name type="scientific">Toxocara canis</name>
    <name type="common">Canine roundworm</name>
    <dbReference type="NCBI Taxonomy" id="6265"/>
    <lineage>
        <taxon>Eukaryota</taxon>
        <taxon>Metazoa</taxon>
        <taxon>Ecdysozoa</taxon>
        <taxon>Nematoda</taxon>
        <taxon>Chromadorea</taxon>
        <taxon>Rhabditida</taxon>
        <taxon>Spirurina</taxon>
        <taxon>Ascaridomorpha</taxon>
        <taxon>Ascaridoidea</taxon>
        <taxon>Toxocaridae</taxon>
        <taxon>Toxocara</taxon>
    </lineage>
</organism>
<feature type="region of interest" description="Disordered" evidence="2">
    <location>
        <begin position="526"/>
        <end position="579"/>
    </location>
</feature>
<dbReference type="Pfam" id="PF13661">
    <property type="entry name" value="2OG-FeII_Oxy_4"/>
    <property type="match status" value="1"/>
</dbReference>
<dbReference type="Proteomes" id="UP000050794">
    <property type="component" value="Unassembled WGS sequence"/>
</dbReference>
<keyword evidence="3" id="KW-0472">Membrane</keyword>
<evidence type="ECO:0000256" key="3">
    <source>
        <dbReference type="SAM" id="Phobius"/>
    </source>
</evidence>
<keyword evidence="7" id="KW-1185">Reference proteome</keyword>
<dbReference type="Pfam" id="PF10637">
    <property type="entry name" value="Ofd1_CTDD"/>
    <property type="match status" value="1"/>
</dbReference>
<dbReference type="EMBL" id="UYWY01019551">
    <property type="protein sequence ID" value="VDM38085.1"/>
    <property type="molecule type" value="Genomic_DNA"/>
</dbReference>
<dbReference type="GO" id="GO:0006449">
    <property type="term" value="P:regulation of translational termination"/>
    <property type="evidence" value="ECO:0007669"/>
    <property type="project" value="TreeGrafter"/>
</dbReference>
<evidence type="ECO:0000313" key="6">
    <source>
        <dbReference type="EMBL" id="VDM38085.1"/>
    </source>
</evidence>
<dbReference type="InterPro" id="IPR039558">
    <property type="entry name" value="TPA1/OFD1_N"/>
</dbReference>
<feature type="transmembrane region" description="Helical" evidence="3">
    <location>
        <begin position="181"/>
        <end position="201"/>
    </location>
</feature>
<evidence type="ECO:0000256" key="1">
    <source>
        <dbReference type="ARBA" id="ARBA00022896"/>
    </source>
</evidence>
<reference evidence="8" key="1">
    <citation type="submission" date="2016-06" db="UniProtKB">
        <authorList>
            <consortium name="WormBaseParasite"/>
        </authorList>
    </citation>
    <scope>IDENTIFICATION</scope>
</reference>
<sequence>MRDEVDGGRENLIFEKKMQINSCYSNEAFNSYFKRTLTGSTETSTPFPHFSLPNFIADSEFLDKLSAELMKVKWSRKENDLYSLSQTNDLANFSSDKFPTLVKYREFIENDVRKWVECASDIKLNAKVALTGSLYHYTDLLLPHDDQLEGRKFAFILYLCDDTWKIEDGGQLRLYNCDVKFLYLLSIMGNLLLSAVAKFFVVNPVPLLSSLFVELTHQFITLVPFFVLSPGAKRLSINGWFHADDVVPSPQPTVALLPMLKPHMDITYEEVMQWINPVYIVPEEQARVRRLFGKRSEIDLTHFIQKEKYDEVLQSLGTCEFELVGPLSRRQVWCLREDGIAQESCVSSLLRLFRSRAITLLLSQWTGLALHPLMEEDAGQTANETDGGEAPNTKRAKLEEEIGAKELSGGGFKDISCTVALKRFSRGCYTMVDDQLALEADKNGYCLDLQLFFGAEDWDENAGGFISYVAKDEENEVLRVGPVSNSAALVYREPDVFPFVRYVNDRAKDQLFYVLNCSFFGVHPGEGGSSDGDSSLEETDEDEECGGTEVMEEDDRQVHHDEAAGDGRSGPVNENTKSD</sequence>
<dbReference type="InterPro" id="IPR019601">
    <property type="entry name" value="Oxoglutarate/Fe-dep_Oase_C"/>
</dbReference>
<dbReference type="GO" id="GO:0005737">
    <property type="term" value="C:cytoplasm"/>
    <property type="evidence" value="ECO:0007669"/>
    <property type="project" value="TreeGrafter"/>
</dbReference>
<dbReference type="InterPro" id="IPR051842">
    <property type="entry name" value="uS12_prolyl_hydroxylase"/>
</dbReference>
<dbReference type="WBParaSite" id="TCNE_0000676401-mRNA-1">
    <property type="protein sequence ID" value="TCNE_0000676401-mRNA-1"/>
    <property type="gene ID" value="TCNE_0000676401"/>
</dbReference>
<reference evidence="6 7" key="2">
    <citation type="submission" date="2018-11" db="EMBL/GenBank/DDBJ databases">
        <authorList>
            <consortium name="Pathogen Informatics"/>
        </authorList>
    </citation>
    <scope>NUCLEOTIDE SEQUENCE [LARGE SCALE GENOMIC DNA]</scope>
</reference>
<accession>A0A183UE44</accession>
<keyword evidence="3" id="KW-0812">Transmembrane</keyword>
<feature type="compositionally biased region" description="Acidic residues" evidence="2">
    <location>
        <begin position="534"/>
        <end position="555"/>
    </location>
</feature>
<keyword evidence="1" id="KW-0847">Vitamin C</keyword>
<evidence type="ECO:0000313" key="7">
    <source>
        <dbReference type="Proteomes" id="UP000050794"/>
    </source>
</evidence>
<proteinExistence type="predicted"/>
<dbReference type="PANTHER" id="PTHR12117:SF0">
    <property type="entry name" value="PROLYL 3-HYDROXYLASE OGFOD1"/>
    <property type="match status" value="1"/>
</dbReference>
<name>A0A183UE44_TOXCA</name>
<dbReference type="PANTHER" id="PTHR12117">
    <property type="entry name" value="HISTONE ACETYLTRANSFERASE COMPLEX"/>
    <property type="match status" value="1"/>
</dbReference>
<evidence type="ECO:0000313" key="8">
    <source>
        <dbReference type="WBParaSite" id="TCNE_0000676401-mRNA-1"/>
    </source>
</evidence>
<evidence type="ECO:0000259" key="5">
    <source>
        <dbReference type="Pfam" id="PF13661"/>
    </source>
</evidence>
<feature type="domain" description="Oxoglutarate/iron-dependent oxygenase C-terminal degradation" evidence="4">
    <location>
        <begin position="270"/>
        <end position="514"/>
    </location>
</feature>
<dbReference type="GO" id="GO:0031543">
    <property type="term" value="F:peptidyl-proline dioxygenase activity"/>
    <property type="evidence" value="ECO:0007669"/>
    <property type="project" value="TreeGrafter"/>
</dbReference>
<dbReference type="GO" id="GO:0005506">
    <property type="term" value="F:iron ion binding"/>
    <property type="evidence" value="ECO:0007669"/>
    <property type="project" value="InterPro"/>
</dbReference>
<evidence type="ECO:0000259" key="4">
    <source>
        <dbReference type="Pfam" id="PF10637"/>
    </source>
</evidence>
<dbReference type="GO" id="GO:0031418">
    <property type="term" value="F:L-ascorbic acid binding"/>
    <property type="evidence" value="ECO:0007669"/>
    <property type="project" value="UniProtKB-KW"/>
</dbReference>
<dbReference type="AlphaFoldDB" id="A0A183UE44"/>
<protein>
    <submittedName>
        <fullName evidence="8">P4Hc domain-containing protein</fullName>
    </submittedName>
</protein>
<gene>
    <name evidence="6" type="ORF">TCNE_LOCUS6764</name>
</gene>
<keyword evidence="3" id="KW-1133">Transmembrane helix</keyword>
<feature type="compositionally biased region" description="Basic and acidic residues" evidence="2">
    <location>
        <begin position="556"/>
        <end position="565"/>
    </location>
</feature>
<dbReference type="Gene3D" id="2.60.120.620">
    <property type="entry name" value="q2cbj1_9rhob like domain"/>
    <property type="match status" value="2"/>
</dbReference>
<feature type="domain" description="Prolyl 3,4-dihydroxylase TPA1/OFD1 N-terminal" evidence="5">
    <location>
        <begin position="133"/>
        <end position="242"/>
    </location>
</feature>